<comment type="caution">
    <text evidence="1">The sequence shown here is derived from an EMBL/GenBank/DDBJ whole genome shotgun (WGS) entry which is preliminary data.</text>
</comment>
<gene>
    <name evidence="1" type="ORF">DERYTH_LOCUS8193</name>
</gene>
<dbReference type="Proteomes" id="UP000789405">
    <property type="component" value="Unassembled WGS sequence"/>
</dbReference>
<protein>
    <submittedName>
        <fullName evidence="1">13893_t:CDS:1</fullName>
    </submittedName>
</protein>
<accession>A0A9N9CU16</accession>
<reference evidence="1" key="1">
    <citation type="submission" date="2021-06" db="EMBL/GenBank/DDBJ databases">
        <authorList>
            <person name="Kallberg Y."/>
            <person name="Tangrot J."/>
            <person name="Rosling A."/>
        </authorList>
    </citation>
    <scope>NUCLEOTIDE SEQUENCE</scope>
    <source>
        <strain evidence="1">MA453B</strain>
    </source>
</reference>
<dbReference type="OrthoDB" id="2431824at2759"/>
<proteinExistence type="predicted"/>
<keyword evidence="2" id="KW-1185">Reference proteome</keyword>
<evidence type="ECO:0000313" key="1">
    <source>
        <dbReference type="EMBL" id="CAG8612113.1"/>
    </source>
</evidence>
<name>A0A9N9CU16_9GLOM</name>
<dbReference type="EMBL" id="CAJVPY010004176">
    <property type="protein sequence ID" value="CAG8612113.1"/>
    <property type="molecule type" value="Genomic_DNA"/>
</dbReference>
<dbReference type="AlphaFoldDB" id="A0A9N9CU16"/>
<evidence type="ECO:0000313" key="2">
    <source>
        <dbReference type="Proteomes" id="UP000789405"/>
    </source>
</evidence>
<sequence>MEPIYIQSDSDNTNTDNYKPTINYVSNENYESNDNESIYNGSDMEIPVANTTESNSYSPFDDYKVISTQHNNINSNYDDDSSITLIFESLRVEEIRYSALPIEYPPTSEQGIAIVFNVES</sequence>
<organism evidence="1 2">
    <name type="scientific">Dentiscutata erythropus</name>
    <dbReference type="NCBI Taxonomy" id="1348616"/>
    <lineage>
        <taxon>Eukaryota</taxon>
        <taxon>Fungi</taxon>
        <taxon>Fungi incertae sedis</taxon>
        <taxon>Mucoromycota</taxon>
        <taxon>Glomeromycotina</taxon>
        <taxon>Glomeromycetes</taxon>
        <taxon>Diversisporales</taxon>
        <taxon>Gigasporaceae</taxon>
        <taxon>Dentiscutata</taxon>
    </lineage>
</organism>